<dbReference type="InterPro" id="IPR000157">
    <property type="entry name" value="TIR_dom"/>
</dbReference>
<dbReference type="PROSITE" id="PS50104">
    <property type="entry name" value="TIR"/>
    <property type="match status" value="1"/>
</dbReference>
<dbReference type="Proteomes" id="UP000593880">
    <property type="component" value="Chromosome"/>
</dbReference>
<dbReference type="EMBL" id="BMHC01000001">
    <property type="protein sequence ID" value="GGI21027.1"/>
    <property type="molecule type" value="Genomic_DNA"/>
</dbReference>
<dbReference type="OrthoDB" id="3956704at2"/>
<dbReference type="SUPFAM" id="SSF52200">
    <property type="entry name" value="Toll/Interleukin receptor TIR domain"/>
    <property type="match status" value="1"/>
</dbReference>
<dbReference type="GO" id="GO:0007165">
    <property type="term" value="P:signal transduction"/>
    <property type="evidence" value="ECO:0007669"/>
    <property type="project" value="InterPro"/>
</dbReference>
<protein>
    <recommendedName>
        <fullName evidence="1">TIR domain-containing protein</fullName>
    </recommendedName>
</protein>
<reference evidence="3 4" key="2">
    <citation type="submission" date="2018-06" db="EMBL/GenBank/DDBJ databases">
        <title>Comparative genomics of rhizobia nodulating Arachis hypogaea in China.</title>
        <authorList>
            <person name="Li Y."/>
        </authorList>
    </citation>
    <scope>NUCLEOTIDE SEQUENCE [LARGE SCALE GENOMIC DNA]</scope>
    <source>
        <strain evidence="3 4">CCBAU 51658</strain>
    </source>
</reference>
<dbReference type="AlphaFoldDB" id="A0A410V0H2"/>
<dbReference type="EMBL" id="CP030057">
    <property type="protein sequence ID" value="QOZ58201.1"/>
    <property type="molecule type" value="Genomic_DNA"/>
</dbReference>
<feature type="domain" description="TIR" evidence="1">
    <location>
        <begin position="1"/>
        <end position="146"/>
    </location>
</feature>
<organism evidence="2 5">
    <name type="scientific">Bradyrhizobium guangdongense</name>
    <dbReference type="NCBI Taxonomy" id="1325090"/>
    <lineage>
        <taxon>Bacteria</taxon>
        <taxon>Pseudomonadati</taxon>
        <taxon>Pseudomonadota</taxon>
        <taxon>Alphaproteobacteria</taxon>
        <taxon>Hyphomicrobiales</taxon>
        <taxon>Nitrobacteraceae</taxon>
        <taxon>Bradyrhizobium</taxon>
    </lineage>
</organism>
<evidence type="ECO:0000313" key="2">
    <source>
        <dbReference type="EMBL" id="GGI21027.1"/>
    </source>
</evidence>
<dbReference type="Proteomes" id="UP000625079">
    <property type="component" value="Unassembled WGS sequence"/>
</dbReference>
<dbReference type="Pfam" id="PF13676">
    <property type="entry name" value="TIR_2"/>
    <property type="match status" value="1"/>
</dbReference>
<evidence type="ECO:0000313" key="3">
    <source>
        <dbReference type="EMBL" id="QOZ58201.1"/>
    </source>
</evidence>
<evidence type="ECO:0000313" key="5">
    <source>
        <dbReference type="Proteomes" id="UP000625079"/>
    </source>
</evidence>
<reference evidence="2" key="1">
    <citation type="journal article" date="2014" name="Int. J. Syst. Evol. Microbiol.">
        <title>Complete genome sequence of Corynebacterium casei LMG S-19264T (=DSM 44701T), isolated from a smear-ripened cheese.</title>
        <authorList>
            <consortium name="US DOE Joint Genome Institute (JGI-PGF)"/>
            <person name="Walter F."/>
            <person name="Albersmeier A."/>
            <person name="Kalinowski J."/>
            <person name="Ruckert C."/>
        </authorList>
    </citation>
    <scope>NUCLEOTIDE SEQUENCE</scope>
    <source>
        <strain evidence="2">CGMCC 1.15034</strain>
    </source>
</reference>
<dbReference type="InterPro" id="IPR035897">
    <property type="entry name" value="Toll_tir_struct_dom_sf"/>
</dbReference>
<keyword evidence="4" id="KW-1185">Reference proteome</keyword>
<evidence type="ECO:0000259" key="1">
    <source>
        <dbReference type="PROSITE" id="PS50104"/>
    </source>
</evidence>
<dbReference type="Gene3D" id="3.40.50.10140">
    <property type="entry name" value="Toll/interleukin-1 receptor homology (TIR) domain"/>
    <property type="match status" value="1"/>
</dbReference>
<reference evidence="2" key="3">
    <citation type="submission" date="2022-12" db="EMBL/GenBank/DDBJ databases">
        <authorList>
            <person name="Sun Q."/>
            <person name="Zhou Y."/>
        </authorList>
    </citation>
    <scope>NUCLEOTIDE SEQUENCE</scope>
    <source>
        <strain evidence="2">CGMCC 1.15034</strain>
    </source>
</reference>
<proteinExistence type="predicted"/>
<name>A0A410V0H2_9BRAD</name>
<sequence length="417" mass="46166">MRIFVSHCAKHDPRSAVVVQRLVDDLSDGEVQLVWDRDLLGVGDDWNDKLLTEIESCDGAILLLSLAALKRPYVVMECTILAQRKRHSEKWGGNTFELLSVLVGGLKPEDLADQTKSHMKDLGLGKYQAGDDEDLDALIEALRATLERLKLVYRRSAPRDLLLSDIARQLTSSKLGSDAKLANLLRIELPAWVQAASAEVRALAVAAAMPDKKLRTVGRALAEARDDIRQKDAVAIVERLAPFAVPSDAAARIPCVAHDLTRPKAFEINAEHLDIGRWYARLAYGSMLVTTMTEVANADSGLGFMHLVEEIVDAVMEKVDAETLEEALEELKDIGTPFFVLIPCTRPLSDVVSKVHERFPTITLLFLSGSMPSRPHPVANVSLLEPLLEIGHEQTVRSNYEKTIEAVRKAHEARLRK</sequence>
<accession>A0A410V0H2</accession>
<evidence type="ECO:0000313" key="4">
    <source>
        <dbReference type="Proteomes" id="UP000593880"/>
    </source>
</evidence>
<dbReference type="RefSeq" id="WP_128963913.1">
    <property type="nucleotide sequence ID" value="NZ_BMHC01000001.1"/>
</dbReference>
<gene>
    <name evidence="2" type="ORF">GCM10010987_12320</name>
    <name evidence="3" type="ORF">XH86_05185</name>
</gene>